<organism evidence="2 3">
    <name type="scientific">Berryella intestinalis</name>
    <dbReference type="NCBI Taxonomy" id="1531429"/>
    <lineage>
        <taxon>Bacteria</taxon>
        <taxon>Bacillati</taxon>
        <taxon>Actinomycetota</taxon>
        <taxon>Coriobacteriia</taxon>
        <taxon>Eggerthellales</taxon>
        <taxon>Eggerthellaceae</taxon>
        <taxon>Berryella</taxon>
    </lineage>
</organism>
<dbReference type="HOGENOM" id="CLU_064909_0_1_11"/>
<dbReference type="Pfam" id="PF04976">
    <property type="entry name" value="DmsC"/>
    <property type="match status" value="1"/>
</dbReference>
<proteinExistence type="predicted"/>
<feature type="transmembrane region" description="Helical" evidence="1">
    <location>
        <begin position="224"/>
        <end position="243"/>
    </location>
</feature>
<dbReference type="PANTHER" id="PTHR38095">
    <property type="entry name" value="ANAEROBIC DIMETHYL SULFOXIDE REDUCTASE CHAIN YNFH"/>
    <property type="match status" value="1"/>
</dbReference>
<dbReference type="GO" id="GO:0005886">
    <property type="term" value="C:plasma membrane"/>
    <property type="evidence" value="ECO:0007669"/>
    <property type="project" value="TreeGrafter"/>
</dbReference>
<dbReference type="InterPro" id="IPR007059">
    <property type="entry name" value="DmsC"/>
</dbReference>
<keyword evidence="1" id="KW-1133">Transmembrane helix</keyword>
<feature type="transmembrane region" description="Helical" evidence="1">
    <location>
        <begin position="48"/>
        <end position="69"/>
    </location>
</feature>
<gene>
    <name evidence="2" type="ORF">JI75_00690</name>
</gene>
<dbReference type="GO" id="GO:0009390">
    <property type="term" value="C:dimethyl sulfoxide reductase complex"/>
    <property type="evidence" value="ECO:0007669"/>
    <property type="project" value="TreeGrafter"/>
</dbReference>
<feature type="transmembrane region" description="Helical" evidence="1">
    <location>
        <begin position="89"/>
        <end position="106"/>
    </location>
</feature>
<dbReference type="STRING" id="1531429.JI75_00690"/>
<keyword evidence="3" id="KW-1185">Reference proteome</keyword>
<evidence type="ECO:0000313" key="3">
    <source>
        <dbReference type="Proteomes" id="UP000031121"/>
    </source>
</evidence>
<dbReference type="OrthoDB" id="4394845at2"/>
<dbReference type="GO" id="GO:0019645">
    <property type="term" value="P:anaerobic electron transport chain"/>
    <property type="evidence" value="ECO:0007669"/>
    <property type="project" value="InterPro"/>
</dbReference>
<evidence type="ECO:0000313" key="2">
    <source>
        <dbReference type="EMBL" id="AJC11438.1"/>
    </source>
</evidence>
<dbReference type="GO" id="GO:0009389">
    <property type="term" value="F:dimethyl sulfoxide reductase activity"/>
    <property type="evidence" value="ECO:0007669"/>
    <property type="project" value="TreeGrafter"/>
</dbReference>
<feature type="transmembrane region" description="Helical" evidence="1">
    <location>
        <begin position="12"/>
        <end position="36"/>
    </location>
</feature>
<sequence>MTAMLSELPLAIFTTLAPIGAGAFISLAAAQCAGSFPGQDQGKRALKLMWLPLALVLAGFIASAFHLASPGNMLHVAQGIGRSPLSNEVAVGGLFFVAAAAYWIVAASGKLGDAALKAFGILVGALGILFAAFTGLAYMMETIPTWNSPLNIVAMIGYALVGGAALGAIMLDGEDRSFAGVISALALIGCGLAFIGVIGVAVLASGLVNPTAIGADLVSQALPLIVIGLAGVAAASALSVLAVRSGKPSAAYAALLCAAGGVLVARLAFYALQMSVGISLM</sequence>
<reference evidence="3" key="1">
    <citation type="submission" date="2014-08" db="EMBL/GenBank/DDBJ databases">
        <title>Coriobacteriaceae sp. complete genome.</title>
        <authorList>
            <person name="Looft T."/>
            <person name="Bayles D.O."/>
            <person name="Stanton T.B."/>
        </authorList>
    </citation>
    <scope>NUCLEOTIDE SEQUENCE [LARGE SCALE GENOMIC DNA]</scope>
    <source>
        <strain evidence="3">68-1-3</strain>
    </source>
</reference>
<dbReference type="PANTHER" id="PTHR38095:SF1">
    <property type="entry name" value="ANAEROBIC DIMETHYL SULFOXIDE REDUCTASE CHAIN YNFH"/>
    <property type="match status" value="1"/>
</dbReference>
<dbReference type="Proteomes" id="UP000031121">
    <property type="component" value="Chromosome"/>
</dbReference>
<keyword evidence="1" id="KW-0472">Membrane</keyword>
<name>A0A0A8B3M3_9ACTN</name>
<feature type="transmembrane region" description="Helical" evidence="1">
    <location>
        <begin position="178"/>
        <end position="204"/>
    </location>
</feature>
<feature type="transmembrane region" description="Helical" evidence="1">
    <location>
        <begin position="250"/>
        <end position="272"/>
    </location>
</feature>
<protein>
    <recommendedName>
        <fullName evidence="4">DMSO reductase anchor subunit</fullName>
    </recommendedName>
</protein>
<accession>A0A0A8B3M3</accession>
<keyword evidence="1" id="KW-0812">Transmembrane</keyword>
<dbReference type="EMBL" id="CP009302">
    <property type="protein sequence ID" value="AJC11438.1"/>
    <property type="molecule type" value="Genomic_DNA"/>
</dbReference>
<reference evidence="2 3" key="2">
    <citation type="journal article" date="2015" name="Genome Announc.">
        <title>Complete Genome Sequence of Coriobacteriaceae Strain 68-1-3, a Novel Mucus-Degrading Isolate from the Swine Intestinal Tract.</title>
        <authorList>
            <person name="Looft T."/>
            <person name="Bayles D.O."/>
            <person name="Alt D.P."/>
            <person name="Stanton T.B."/>
        </authorList>
    </citation>
    <scope>NUCLEOTIDE SEQUENCE [LARGE SCALE GENOMIC DNA]</scope>
    <source>
        <strain evidence="2 3">68-1-3</strain>
    </source>
</reference>
<evidence type="ECO:0000256" key="1">
    <source>
        <dbReference type="SAM" id="Phobius"/>
    </source>
</evidence>
<dbReference type="KEGG" id="cbac:JI75_00690"/>
<dbReference type="RefSeq" id="WP_039687985.1">
    <property type="nucleotide sequence ID" value="NZ_CP009302.1"/>
</dbReference>
<dbReference type="AlphaFoldDB" id="A0A0A8B3M3"/>
<feature type="transmembrane region" description="Helical" evidence="1">
    <location>
        <begin position="118"/>
        <end position="140"/>
    </location>
</feature>
<evidence type="ECO:0008006" key="4">
    <source>
        <dbReference type="Google" id="ProtNLM"/>
    </source>
</evidence>
<feature type="transmembrane region" description="Helical" evidence="1">
    <location>
        <begin position="152"/>
        <end position="171"/>
    </location>
</feature>